<dbReference type="PANTHER" id="PTHR11048:SF28">
    <property type="entry name" value="4-HYDROXYBENZOATE POLYPRENYLTRANSFERASE, MITOCHONDRIAL"/>
    <property type="match status" value="1"/>
</dbReference>
<reference evidence="10 11" key="1">
    <citation type="journal article" date="2012" name="ISME J.">
        <title>Genomic insights to SAR86, an abundant and uncultivated marine bacterial lineage.</title>
        <authorList>
            <person name="Dupont C.L."/>
            <person name="Rusch D.B."/>
            <person name="Yooseph S."/>
            <person name="Lombardo M.J."/>
            <person name="Richter R.A."/>
            <person name="Valas R."/>
            <person name="Novotny M."/>
            <person name="Yee-Greenbaum J."/>
            <person name="Selengut J.D."/>
            <person name="Haft D.H."/>
            <person name="Halpern A.L."/>
            <person name="Lasken R.S."/>
            <person name="Nealson K."/>
            <person name="Friedman R."/>
            <person name="Venter J.C."/>
        </authorList>
    </citation>
    <scope>NUCLEOTIDE SEQUENCE [LARGE SCALE GENOMIC DNA]</scope>
</reference>
<evidence type="ECO:0000256" key="9">
    <source>
        <dbReference type="SAM" id="Phobius"/>
    </source>
</evidence>
<evidence type="ECO:0000256" key="4">
    <source>
        <dbReference type="ARBA" id="ARBA00022475"/>
    </source>
</evidence>
<feature type="transmembrane region" description="Helical" evidence="9">
    <location>
        <begin position="102"/>
        <end position="120"/>
    </location>
</feature>
<feature type="transmembrane region" description="Helical" evidence="9">
    <location>
        <begin position="153"/>
        <end position="176"/>
    </location>
</feature>
<evidence type="ECO:0000256" key="3">
    <source>
        <dbReference type="ARBA" id="ARBA00005985"/>
    </source>
</evidence>
<comment type="cofactor">
    <cofactor evidence="1">
        <name>Mg(2+)</name>
        <dbReference type="ChEBI" id="CHEBI:18420"/>
    </cofactor>
</comment>
<dbReference type="GO" id="GO:0006744">
    <property type="term" value="P:ubiquinone biosynthetic process"/>
    <property type="evidence" value="ECO:0007669"/>
    <property type="project" value="TreeGrafter"/>
</dbReference>
<comment type="similarity">
    <text evidence="3">Belongs to the UbiA prenyltransferase family.</text>
</comment>
<dbReference type="InterPro" id="IPR044878">
    <property type="entry name" value="UbiA_sf"/>
</dbReference>
<feature type="transmembrane region" description="Helical" evidence="9">
    <location>
        <begin position="77"/>
        <end position="96"/>
    </location>
</feature>
<dbReference type="CDD" id="cd13959">
    <property type="entry name" value="PT_UbiA_COQ2"/>
    <property type="match status" value="1"/>
</dbReference>
<dbReference type="Gene3D" id="1.10.357.140">
    <property type="entry name" value="UbiA prenyltransferase"/>
    <property type="match status" value="1"/>
</dbReference>
<dbReference type="GO" id="GO:0016765">
    <property type="term" value="F:transferase activity, transferring alkyl or aryl (other than methyl) groups"/>
    <property type="evidence" value="ECO:0007669"/>
    <property type="project" value="InterPro"/>
</dbReference>
<evidence type="ECO:0000313" key="11">
    <source>
        <dbReference type="Proteomes" id="UP000010116"/>
    </source>
</evidence>
<keyword evidence="8 9" id="KW-0472">Membrane</keyword>
<dbReference type="InterPro" id="IPR030470">
    <property type="entry name" value="UbiA_prenylTrfase_CS"/>
</dbReference>
<evidence type="ECO:0000256" key="8">
    <source>
        <dbReference type="ARBA" id="ARBA00023136"/>
    </source>
</evidence>
<evidence type="ECO:0000256" key="6">
    <source>
        <dbReference type="ARBA" id="ARBA00022692"/>
    </source>
</evidence>
<evidence type="ECO:0000256" key="5">
    <source>
        <dbReference type="ARBA" id="ARBA00022679"/>
    </source>
</evidence>
<feature type="transmembrane region" description="Helical" evidence="9">
    <location>
        <begin position="255"/>
        <end position="273"/>
    </location>
</feature>
<dbReference type="Gene3D" id="1.20.120.1780">
    <property type="entry name" value="UbiA prenyltransferase"/>
    <property type="match status" value="1"/>
</dbReference>
<keyword evidence="5 10" id="KW-0808">Transferase</keyword>
<dbReference type="Proteomes" id="UP000010116">
    <property type="component" value="Unassembled WGS sequence"/>
</dbReference>
<gene>
    <name evidence="10" type="ORF">NT02SARS_0536</name>
</gene>
<dbReference type="Pfam" id="PF01040">
    <property type="entry name" value="UbiA"/>
    <property type="match status" value="1"/>
</dbReference>
<keyword evidence="4" id="KW-1003">Cell membrane</keyword>
<dbReference type="EMBL" id="JH611164">
    <property type="protein sequence ID" value="EJP73945.1"/>
    <property type="molecule type" value="Genomic_DNA"/>
</dbReference>
<dbReference type="InterPro" id="IPR000537">
    <property type="entry name" value="UbiA_prenyltransferase"/>
</dbReference>
<feature type="transmembrane region" description="Helical" evidence="9">
    <location>
        <begin position="127"/>
        <end position="147"/>
    </location>
</feature>
<keyword evidence="6 9" id="KW-0812">Transmembrane</keyword>
<evidence type="ECO:0000256" key="7">
    <source>
        <dbReference type="ARBA" id="ARBA00022989"/>
    </source>
</evidence>
<evidence type="ECO:0000256" key="2">
    <source>
        <dbReference type="ARBA" id="ARBA00004141"/>
    </source>
</evidence>
<dbReference type="PROSITE" id="PS00943">
    <property type="entry name" value="UBIA"/>
    <property type="match status" value="1"/>
</dbReference>
<name>J4X5A6_9GAMM</name>
<dbReference type="PANTHER" id="PTHR11048">
    <property type="entry name" value="PRENYLTRANSFERASES"/>
    <property type="match status" value="1"/>
</dbReference>
<dbReference type="InterPro" id="IPR039653">
    <property type="entry name" value="Prenyltransferase"/>
</dbReference>
<proteinExistence type="inferred from homology"/>
<evidence type="ECO:0000256" key="1">
    <source>
        <dbReference type="ARBA" id="ARBA00001946"/>
    </source>
</evidence>
<feature type="transmembrane region" description="Helical" evidence="9">
    <location>
        <begin position="224"/>
        <end position="243"/>
    </location>
</feature>
<accession>J4X5A6</accession>
<dbReference type="HOGENOM" id="CLU_034879_1_1_6"/>
<feature type="transmembrane region" description="Helical" evidence="9">
    <location>
        <begin position="197"/>
        <end position="218"/>
    </location>
</feature>
<dbReference type="GO" id="GO:0005886">
    <property type="term" value="C:plasma membrane"/>
    <property type="evidence" value="ECO:0007669"/>
    <property type="project" value="TreeGrafter"/>
</dbReference>
<protein>
    <submittedName>
        <fullName evidence="10">4-hydroxybenzoate octaprenyltransferase</fullName>
    </submittedName>
</protein>
<feature type="transmembrane region" description="Helical" evidence="9">
    <location>
        <begin position="32"/>
        <end position="56"/>
    </location>
</feature>
<keyword evidence="7 9" id="KW-1133">Transmembrane helix</keyword>
<dbReference type="AlphaFoldDB" id="J4X5A6"/>
<sequence>MARLDKPIGIYLLLWPSLIGLLLSSIDNQLAFSNLLIVIIGAILVRSCGCVINDISDYKFDRLVDRTKDRPLANGELSLLEGWIFFIILGGLSLSLLLLTPVLTQIISLCFAILILVYPLSKRFFKLPQLILGITFGAGSLIAYSLQSSEVNISIFILYLGILLWIISFDTIYAMEDVGDDMIIGINSTPLAWGENSIYYSKLLQLLFYISILLVLIIEEFRLFIIIAQVIAFVIFEIKVNVLLKNKDYLKAFKLNHWLGFSIMISFIIQLTIN</sequence>
<evidence type="ECO:0000313" key="10">
    <source>
        <dbReference type="EMBL" id="EJP73945.1"/>
    </source>
</evidence>
<comment type="subcellular location">
    <subcellularLocation>
        <location evidence="2">Membrane</location>
        <topology evidence="2">Multi-pass membrane protein</topology>
    </subcellularLocation>
</comment>
<feature type="transmembrane region" description="Helical" evidence="9">
    <location>
        <begin position="7"/>
        <end position="26"/>
    </location>
</feature>
<organism evidence="10 11">
    <name type="scientific">SAR86 cluster bacterium SAR86B</name>
    <dbReference type="NCBI Taxonomy" id="1123867"/>
    <lineage>
        <taxon>Bacteria</taxon>
        <taxon>Pseudomonadati</taxon>
        <taxon>Pseudomonadota</taxon>
        <taxon>Gammaproteobacteria</taxon>
        <taxon>SAR86 cluster</taxon>
    </lineage>
</organism>